<evidence type="ECO:0000313" key="2">
    <source>
        <dbReference type="Proteomes" id="UP000229081"/>
    </source>
</evidence>
<dbReference type="RefSeq" id="WP_100283664.1">
    <property type="nucleotide sequence ID" value="NZ_CP024923.1"/>
</dbReference>
<dbReference type="KEGG" id="sphc:CVN68_19480"/>
<dbReference type="AlphaFoldDB" id="A0A2K8MJ17"/>
<name>A0A2K8MJ17_9SPHN</name>
<protein>
    <submittedName>
        <fullName evidence="1">Uncharacterized protein</fullName>
    </submittedName>
</protein>
<dbReference type="Proteomes" id="UP000229081">
    <property type="component" value="Chromosome"/>
</dbReference>
<dbReference type="EMBL" id="CP024923">
    <property type="protein sequence ID" value="ATY33867.1"/>
    <property type="molecule type" value="Genomic_DNA"/>
</dbReference>
<accession>A0A2K8MJ17</accession>
<dbReference type="OrthoDB" id="7562735at2"/>
<organism evidence="1 2">
    <name type="scientific">Sphingomonas psychrotolerans</name>
    <dbReference type="NCBI Taxonomy" id="1327635"/>
    <lineage>
        <taxon>Bacteria</taxon>
        <taxon>Pseudomonadati</taxon>
        <taxon>Pseudomonadota</taxon>
        <taxon>Alphaproteobacteria</taxon>
        <taxon>Sphingomonadales</taxon>
        <taxon>Sphingomonadaceae</taxon>
        <taxon>Sphingomonas</taxon>
    </lineage>
</organism>
<reference evidence="1 2" key="1">
    <citation type="submission" date="2017-11" db="EMBL/GenBank/DDBJ databases">
        <title>Complete genome sequence of Sphingomonas sp. Strain Cra20, a psychrotolerant potential plant growth promoting rhizobacteria.</title>
        <authorList>
            <person name="Luo Y."/>
        </authorList>
    </citation>
    <scope>NUCLEOTIDE SEQUENCE [LARGE SCALE GENOMIC DNA]</scope>
    <source>
        <strain evidence="1 2">Cra20</strain>
    </source>
</reference>
<keyword evidence="2" id="KW-1185">Reference proteome</keyword>
<sequence length="275" mass="27898">MSYTKYADLSGDRTFASSCTSIINNQTPPGVNPASLPALGLNLAYAAATQSWTVGGDGVNLVFGPGDVDPAAPAGAQFYAKAGASGTDRLRIQVPGIVGVGPLEYARVASVLTNVIGQTRTYTCIIGVPTLVTDVPAATSVTYRAAYGGSVYRTSAAGGATANYSLGKTVVTLGADRITGKVTMSLHLIGTPSGGGADIDFGTVTGTADIDPATGGYYGQDWTSPTLTVRFGQFSGRFYGPQGLETEVAVSLIIEASASAPPFTLHASGTVVGIR</sequence>
<evidence type="ECO:0000313" key="1">
    <source>
        <dbReference type="EMBL" id="ATY33867.1"/>
    </source>
</evidence>
<gene>
    <name evidence="1" type="ORF">CVN68_19480</name>
</gene>
<proteinExistence type="predicted"/>
<dbReference type="Gene3D" id="2.40.160.90">
    <property type="match status" value="1"/>
</dbReference>